<proteinExistence type="predicted"/>
<dbReference type="InterPro" id="IPR011009">
    <property type="entry name" value="Kinase-like_dom_sf"/>
</dbReference>
<dbReference type="GO" id="GO:0005737">
    <property type="term" value="C:cytoplasm"/>
    <property type="evidence" value="ECO:0007669"/>
    <property type="project" value="TreeGrafter"/>
</dbReference>
<protein>
    <recommendedName>
        <fullName evidence="3">Protein kinase domain-containing protein</fullName>
    </recommendedName>
</protein>
<evidence type="ECO:0000313" key="5">
    <source>
        <dbReference type="Proteomes" id="UP000236621"/>
    </source>
</evidence>
<keyword evidence="1" id="KW-0547">Nucleotide-binding</keyword>
<dbReference type="GO" id="GO:0004674">
    <property type="term" value="F:protein serine/threonine kinase activity"/>
    <property type="evidence" value="ECO:0007669"/>
    <property type="project" value="TreeGrafter"/>
</dbReference>
<dbReference type="SUPFAM" id="SSF56112">
    <property type="entry name" value="Protein kinase-like (PK-like)"/>
    <property type="match status" value="1"/>
</dbReference>
<evidence type="ECO:0000256" key="2">
    <source>
        <dbReference type="ARBA" id="ARBA00022840"/>
    </source>
</evidence>
<evidence type="ECO:0000256" key="1">
    <source>
        <dbReference type="ARBA" id="ARBA00022741"/>
    </source>
</evidence>
<dbReference type="GO" id="GO:0035556">
    <property type="term" value="P:intracellular signal transduction"/>
    <property type="evidence" value="ECO:0007669"/>
    <property type="project" value="TreeGrafter"/>
</dbReference>
<dbReference type="Proteomes" id="UP000236621">
    <property type="component" value="Unassembled WGS sequence"/>
</dbReference>
<dbReference type="PANTHER" id="PTHR24346">
    <property type="entry name" value="MAP/MICROTUBULE AFFINITY-REGULATING KINASE"/>
    <property type="match status" value="1"/>
</dbReference>
<organism evidence="4 5">
    <name type="scientific">Tolypocladium capitatum</name>
    <dbReference type="NCBI Taxonomy" id="45235"/>
    <lineage>
        <taxon>Eukaryota</taxon>
        <taxon>Fungi</taxon>
        <taxon>Dikarya</taxon>
        <taxon>Ascomycota</taxon>
        <taxon>Pezizomycotina</taxon>
        <taxon>Sordariomycetes</taxon>
        <taxon>Hypocreomycetidae</taxon>
        <taxon>Hypocreales</taxon>
        <taxon>Ophiocordycipitaceae</taxon>
        <taxon>Tolypocladium</taxon>
    </lineage>
</organism>
<dbReference type="GO" id="GO:0005524">
    <property type="term" value="F:ATP binding"/>
    <property type="evidence" value="ECO:0007669"/>
    <property type="project" value="UniProtKB-KW"/>
</dbReference>
<comment type="caution">
    <text evidence="4">The sequence shown here is derived from an EMBL/GenBank/DDBJ whole genome shotgun (WGS) entry which is preliminary data.</text>
</comment>
<feature type="domain" description="Protein kinase" evidence="3">
    <location>
        <begin position="50"/>
        <end position="334"/>
    </location>
</feature>
<evidence type="ECO:0000259" key="3">
    <source>
        <dbReference type="PROSITE" id="PS50011"/>
    </source>
</evidence>
<dbReference type="EMBL" id="NRSZ01001147">
    <property type="protein sequence ID" value="PNY23101.1"/>
    <property type="molecule type" value="Genomic_DNA"/>
</dbReference>
<dbReference type="Gene3D" id="1.10.510.10">
    <property type="entry name" value="Transferase(Phosphotransferase) domain 1"/>
    <property type="match status" value="1"/>
</dbReference>
<dbReference type="InterPro" id="IPR000719">
    <property type="entry name" value="Prot_kinase_dom"/>
</dbReference>
<dbReference type="AlphaFoldDB" id="A0A2K3Q6H3"/>
<dbReference type="PROSITE" id="PS50011">
    <property type="entry name" value="PROTEIN_KINASE_DOM"/>
    <property type="match status" value="1"/>
</dbReference>
<keyword evidence="2" id="KW-0067">ATP-binding</keyword>
<sequence length="334" mass="38141">MTKAASKGYLCDLYKQLTHGGNYWRDQYLLECWDQCVQPVVYRNNCYHGLKLLRRLGDWCWLTQDPKTKYGSPLASLSRSRSAQLTSSLLARDYLTVKFLSRGQENDLQMSIFLKQNCRSPLVSTMRDCFTIPHHLARTGSKYQGITFDAIVYATTGTDLRRKSSICEQLKASAVPLSMDRRRRYIQQIVQAVSELHRIGVVHGDLHPRNFTLPPPTRKDNEHVLAKPPLEYDVVRLDGEPTPAHLPQRVSEPEDIGFGDGDIKLIDFGYAFRPIDGEAYSRDAFARGTPSPPELLGTGRKTTKPFKAESWYLGQLIFRSRGWLAYFPATSWVY</sequence>
<gene>
    <name evidence="4" type="ORF">TCAP_06951</name>
</gene>
<dbReference type="STRING" id="45235.A0A2K3Q6H3"/>
<accession>A0A2K3Q6H3</accession>
<evidence type="ECO:0000313" key="4">
    <source>
        <dbReference type="EMBL" id="PNY23101.1"/>
    </source>
</evidence>
<dbReference type="OrthoDB" id="2304351at2759"/>
<dbReference type="PANTHER" id="PTHR24346:SF30">
    <property type="entry name" value="MATERNAL EMBRYONIC LEUCINE ZIPPER KINASE"/>
    <property type="match status" value="1"/>
</dbReference>
<keyword evidence="5" id="KW-1185">Reference proteome</keyword>
<name>A0A2K3Q6H3_9HYPO</name>
<dbReference type="Pfam" id="PF06293">
    <property type="entry name" value="Kdo"/>
    <property type="match status" value="1"/>
</dbReference>
<reference evidence="4 5" key="1">
    <citation type="submission" date="2017-08" db="EMBL/GenBank/DDBJ databases">
        <title>Harnessing the power of phylogenomics to disentangle the directionality and signatures of interkingdom host jumping in the parasitic fungal genus Tolypocladium.</title>
        <authorList>
            <person name="Quandt C.A."/>
            <person name="Patterson W."/>
            <person name="Spatafora J.W."/>
        </authorList>
    </citation>
    <scope>NUCLEOTIDE SEQUENCE [LARGE SCALE GENOMIC DNA]</scope>
    <source>
        <strain evidence="4 5">CBS 113982</strain>
    </source>
</reference>